<dbReference type="Proteomes" id="UP000243140">
    <property type="component" value="Unassembled WGS sequence"/>
</dbReference>
<organism evidence="1 2">
    <name type="scientific">Mycobacterium malmoense</name>
    <dbReference type="NCBI Taxonomy" id="1780"/>
    <lineage>
        <taxon>Bacteria</taxon>
        <taxon>Bacillati</taxon>
        <taxon>Actinomycetota</taxon>
        <taxon>Actinomycetes</taxon>
        <taxon>Mycobacteriales</taxon>
        <taxon>Mycobacteriaceae</taxon>
        <taxon>Mycobacterium</taxon>
    </lineage>
</organism>
<accession>A0ABX3SS30</accession>
<evidence type="ECO:0000313" key="1">
    <source>
        <dbReference type="EMBL" id="ORA82765.1"/>
    </source>
</evidence>
<keyword evidence="2" id="KW-1185">Reference proteome</keyword>
<comment type="caution">
    <text evidence="1">The sequence shown here is derived from an EMBL/GenBank/DDBJ whole genome shotgun (WGS) entry which is preliminary data.</text>
</comment>
<reference evidence="1 2" key="1">
    <citation type="submission" date="2017-02" db="EMBL/GenBank/DDBJ databases">
        <title>The new phylogeny of genus Mycobacterium.</title>
        <authorList>
            <person name="Tortoli E."/>
            <person name="Trovato A."/>
            <person name="Cirillo D.M."/>
        </authorList>
    </citation>
    <scope>NUCLEOTIDE SEQUENCE [LARGE SCALE GENOMIC DNA]</scope>
    <source>
        <strain evidence="1 2">IP1130001</strain>
    </source>
</reference>
<evidence type="ECO:0000313" key="2">
    <source>
        <dbReference type="Proteomes" id="UP000243140"/>
    </source>
</evidence>
<protein>
    <recommendedName>
        <fullName evidence="3">PE-PGRS family protein</fullName>
    </recommendedName>
</protein>
<name>A0ABX3SS30_MYCMA</name>
<evidence type="ECO:0008006" key="3">
    <source>
        <dbReference type="Google" id="ProtNLM"/>
    </source>
</evidence>
<dbReference type="RefSeq" id="WP_083010531.1">
    <property type="nucleotide sequence ID" value="NZ_CP060015.1"/>
</dbReference>
<proteinExistence type="predicted"/>
<gene>
    <name evidence="1" type="ORF">BST29_10930</name>
</gene>
<sequence length="413" mass="41983">MQQLTALRPLVTAGAAAIGASLIALTPAVSNDVAADLQHSAVTIEQRAVQLASTDYAVNPLQTWVDLFQAAGTNLEALFNAYSPLIAEQVAANWIQYASLYVGGYQSAANGALDYFTSTTYSLDFWPGVTAGLAAINSGQITTGVSDLTDAFFNGPINDVFQPMESILQIPVDLTQNLANVTKAVLGTPPDTNSTIVALGEYALNGLGNGFSESLGDSLQTAYDAYAAGDLPDAVLNLLNTPGAVANAFINGISGHAGLLQPNALSALYGPGLLPIFTYLTPHLVAGSLPITGGTDILAGGSLSAAWATFLNMATYGWPSPNEIVDNVLNVFRTYGGLPGLASAANAASAASAAASLSANFASVTDLSSVAALSVLPADIAGVLPGDVANIAGHLGADLASVLPGMILSVLHF</sequence>
<dbReference type="EMBL" id="MVHV01000009">
    <property type="protein sequence ID" value="ORA82765.1"/>
    <property type="molecule type" value="Genomic_DNA"/>
</dbReference>